<dbReference type="RefSeq" id="WP_014284894.1">
    <property type="nucleotide sequence ID" value="NZ_FPBD01000008.1"/>
</dbReference>
<accession>A0A1I7DFJ7</accession>
<dbReference type="SUPFAM" id="SSF54909">
    <property type="entry name" value="Dimeric alpha+beta barrel"/>
    <property type="match status" value="1"/>
</dbReference>
<name>A0A1I7DFJ7_9HYPH</name>
<reference evidence="3" key="1">
    <citation type="submission" date="2016-10" db="EMBL/GenBank/DDBJ databases">
        <authorList>
            <person name="Varghese N."/>
            <person name="Submissions S."/>
        </authorList>
    </citation>
    <scope>NUCLEOTIDE SEQUENCE [LARGE SCALE GENOMIC DNA]</scope>
    <source>
        <strain evidence="3">DSM 17465</strain>
    </source>
</reference>
<evidence type="ECO:0000313" key="2">
    <source>
        <dbReference type="EMBL" id="SFU10493.1"/>
    </source>
</evidence>
<dbReference type="InterPro" id="IPR010753">
    <property type="entry name" value="DUF1330"/>
</dbReference>
<dbReference type="EMBL" id="FPBD01000008">
    <property type="protein sequence ID" value="SFU10493.1"/>
    <property type="molecule type" value="Genomic_DNA"/>
</dbReference>
<dbReference type="Pfam" id="PF07045">
    <property type="entry name" value="DUF1330"/>
    <property type="match status" value="1"/>
</dbReference>
<dbReference type="InterPro" id="IPR011008">
    <property type="entry name" value="Dimeric_a/b-barrel"/>
</dbReference>
<dbReference type="PANTHER" id="PTHR41521:SF4">
    <property type="entry name" value="BLR0684 PROTEIN"/>
    <property type="match status" value="1"/>
</dbReference>
<dbReference type="AlphaFoldDB" id="A0A1I7DFJ7"/>
<keyword evidence="3" id="KW-1185">Reference proteome</keyword>
<dbReference type="Gene3D" id="3.30.70.100">
    <property type="match status" value="1"/>
</dbReference>
<dbReference type="PANTHER" id="PTHR41521">
    <property type="match status" value="1"/>
</dbReference>
<feature type="domain" description="DUF1330" evidence="1">
    <location>
        <begin position="3"/>
        <end position="95"/>
    </location>
</feature>
<evidence type="ECO:0000313" key="3">
    <source>
        <dbReference type="Proteomes" id="UP000183371"/>
    </source>
</evidence>
<dbReference type="Proteomes" id="UP000183371">
    <property type="component" value="Unassembled WGS sequence"/>
</dbReference>
<gene>
    <name evidence="2" type="ORF">SAMN05444141_108298</name>
</gene>
<organism evidence="2 3">
    <name type="scientific">Pseudovibrio denitrificans</name>
    <dbReference type="NCBI Taxonomy" id="258256"/>
    <lineage>
        <taxon>Bacteria</taxon>
        <taxon>Pseudomonadati</taxon>
        <taxon>Pseudomonadota</taxon>
        <taxon>Alphaproteobacteria</taxon>
        <taxon>Hyphomicrobiales</taxon>
        <taxon>Stappiaceae</taxon>
        <taxon>Pseudovibrio</taxon>
    </lineage>
</organism>
<proteinExistence type="predicted"/>
<protein>
    <submittedName>
        <fullName evidence="2">Uncharacterized conserved protein, DUF1330 family</fullName>
    </submittedName>
</protein>
<evidence type="ECO:0000259" key="1">
    <source>
        <dbReference type="Pfam" id="PF07045"/>
    </source>
</evidence>
<sequence>MAKAYWVSRINIKDPETYRFYTEAAPSILRKYGGTILARGEKAEQMEGEKHHRHVIAEFESMDAAMTCYNSPEYRVARDFRRGIADVETVIVEGLD</sequence>